<proteinExistence type="predicted"/>
<accession>A0ABQ1GY35</accession>
<organism evidence="1 2">
    <name type="scientific">Kroppenstedtia guangzhouensis</name>
    <dbReference type="NCBI Taxonomy" id="1274356"/>
    <lineage>
        <taxon>Bacteria</taxon>
        <taxon>Bacillati</taxon>
        <taxon>Bacillota</taxon>
        <taxon>Bacilli</taxon>
        <taxon>Bacillales</taxon>
        <taxon>Thermoactinomycetaceae</taxon>
        <taxon>Kroppenstedtia</taxon>
    </lineage>
</organism>
<evidence type="ECO:0000313" key="2">
    <source>
        <dbReference type="Proteomes" id="UP000617979"/>
    </source>
</evidence>
<comment type="caution">
    <text evidence="1">The sequence shown here is derived from an EMBL/GenBank/DDBJ whole genome shotgun (WGS) entry which is preliminary data.</text>
</comment>
<name>A0ABQ1GY35_9BACL</name>
<keyword evidence="2" id="KW-1185">Reference proteome</keyword>
<reference evidence="2" key="1">
    <citation type="journal article" date="2019" name="Int. J. Syst. Evol. Microbiol.">
        <title>The Global Catalogue of Microorganisms (GCM) 10K type strain sequencing project: providing services to taxonomists for standard genome sequencing and annotation.</title>
        <authorList>
            <consortium name="The Broad Institute Genomics Platform"/>
            <consortium name="The Broad Institute Genome Sequencing Center for Infectious Disease"/>
            <person name="Wu L."/>
            <person name="Ma J."/>
        </authorList>
    </citation>
    <scope>NUCLEOTIDE SEQUENCE [LARGE SCALE GENOMIC DNA]</scope>
    <source>
        <strain evidence="2">CGMCC 1.12404</strain>
    </source>
</reference>
<evidence type="ECO:0000313" key="1">
    <source>
        <dbReference type="EMBL" id="GGA52004.1"/>
    </source>
</evidence>
<gene>
    <name evidence="1" type="ORF">GCM10007416_26380</name>
</gene>
<dbReference type="Proteomes" id="UP000617979">
    <property type="component" value="Unassembled WGS sequence"/>
</dbReference>
<dbReference type="EMBL" id="BMEX01000011">
    <property type="protein sequence ID" value="GGA52004.1"/>
    <property type="molecule type" value="Genomic_DNA"/>
</dbReference>
<protein>
    <submittedName>
        <fullName evidence="1">Uncharacterized protein</fullName>
    </submittedName>
</protein>
<sequence>MGLDMLLYDQEGGLIKVLEIPAELHRHIFGETEVWNSYPELRKIRDYYKTNLYLGSAEINRLQSDLEQISLFLNSGGKELARQLI</sequence>
<dbReference type="RefSeq" id="WP_188432987.1">
    <property type="nucleotide sequence ID" value="NZ_BMEX01000011.1"/>
</dbReference>